<proteinExistence type="predicted"/>
<evidence type="ECO:0000313" key="3">
    <source>
        <dbReference type="Proteomes" id="UP000245609"/>
    </source>
</evidence>
<dbReference type="Proteomes" id="UP000245609">
    <property type="component" value="Unassembled WGS sequence"/>
</dbReference>
<reference evidence="2 3" key="1">
    <citation type="journal article" date="2018" name="MBio">
        <title>Comparative Genomics Reveals the Core Gene Toolbox for the Fungus-Insect Symbiosis.</title>
        <authorList>
            <person name="Wang Y."/>
            <person name="Stata M."/>
            <person name="Wang W."/>
            <person name="Stajich J.E."/>
            <person name="White M.M."/>
            <person name="Moncalvo J.M."/>
        </authorList>
    </citation>
    <scope>NUCLEOTIDE SEQUENCE [LARGE SCALE GENOMIC DNA]</scope>
    <source>
        <strain evidence="2 3">SC-DP-2</strain>
    </source>
</reference>
<gene>
    <name evidence="2" type="ORF">BB560_005947</name>
</gene>
<dbReference type="AlphaFoldDB" id="A0A2T9YPQ7"/>
<evidence type="ECO:0000256" key="1">
    <source>
        <dbReference type="SAM" id="SignalP"/>
    </source>
</evidence>
<evidence type="ECO:0008006" key="4">
    <source>
        <dbReference type="Google" id="ProtNLM"/>
    </source>
</evidence>
<evidence type="ECO:0000313" key="2">
    <source>
        <dbReference type="EMBL" id="PVU94340.1"/>
    </source>
</evidence>
<comment type="caution">
    <text evidence="2">The sequence shown here is derived from an EMBL/GenBank/DDBJ whole genome shotgun (WGS) entry which is preliminary data.</text>
</comment>
<feature type="chain" id="PRO_5015787142" description="Ferric reductase NAD binding domain-containing protein" evidence="1">
    <location>
        <begin position="24"/>
        <end position="233"/>
    </location>
</feature>
<organism evidence="2 3">
    <name type="scientific">Smittium megazygosporum</name>
    <dbReference type="NCBI Taxonomy" id="133381"/>
    <lineage>
        <taxon>Eukaryota</taxon>
        <taxon>Fungi</taxon>
        <taxon>Fungi incertae sedis</taxon>
        <taxon>Zoopagomycota</taxon>
        <taxon>Kickxellomycotina</taxon>
        <taxon>Harpellomycetes</taxon>
        <taxon>Harpellales</taxon>
        <taxon>Legeriomycetaceae</taxon>
        <taxon>Smittium</taxon>
    </lineage>
</organism>
<protein>
    <recommendedName>
        <fullName evidence="4">Ferric reductase NAD binding domain-containing protein</fullName>
    </recommendedName>
</protein>
<dbReference type="EMBL" id="MBFS01002648">
    <property type="protein sequence ID" value="PVU94340.1"/>
    <property type="molecule type" value="Genomic_DNA"/>
</dbReference>
<sequence length="233" mass="26619">MPIYQILRSLVIFLESLLNSASTSNLPKSFPSLNIVYSVKNARSLWLFNQLNQILKKIEHSYISLLSTSSIEKPQFKPEICLRLVFTNPHSQLDYTEPSASPQNKNTFNKGNDFIFSSQGFDIKNPSKKFGIDTESFFDLVNTELKYQNCLEAGNLDQKIQVINLKRRLNIQDLTEWGIQNQKGSNSNHVVEKGSYDSSYRVVICGPKDYDDSIKDMLIQLYYTSSHIICLSA</sequence>
<name>A0A2T9YPQ7_9FUNG</name>
<keyword evidence="3" id="KW-1185">Reference proteome</keyword>
<keyword evidence="1" id="KW-0732">Signal</keyword>
<accession>A0A2T9YPQ7</accession>
<feature type="signal peptide" evidence="1">
    <location>
        <begin position="1"/>
        <end position="23"/>
    </location>
</feature>